<dbReference type="InterPro" id="IPR011333">
    <property type="entry name" value="SKP1/BTB/POZ_sf"/>
</dbReference>
<evidence type="ECO:0000259" key="3">
    <source>
        <dbReference type="PROSITE" id="PS50097"/>
    </source>
</evidence>
<dbReference type="CDD" id="cd18280">
    <property type="entry name" value="BTB_POZ_BPM_plant"/>
    <property type="match status" value="1"/>
</dbReference>
<dbReference type="PANTHER" id="PTHR26379">
    <property type="entry name" value="BTB/POZ AND MATH DOMAIN-CONTAINING PROTEIN 1"/>
    <property type="match status" value="1"/>
</dbReference>
<dbReference type="PROSITE" id="PS50097">
    <property type="entry name" value="BTB"/>
    <property type="match status" value="1"/>
</dbReference>
<dbReference type="Pfam" id="PF24570">
    <property type="entry name" value="BACK_BPM_SPOP"/>
    <property type="match status" value="1"/>
</dbReference>
<dbReference type="OrthoDB" id="670584at2759"/>
<dbReference type="Gene3D" id="1.25.40.420">
    <property type="match status" value="1"/>
</dbReference>
<proteinExistence type="inferred from homology"/>
<dbReference type="InterPro" id="IPR045005">
    <property type="entry name" value="BPM1-6"/>
</dbReference>
<dbReference type="SUPFAM" id="SSF49599">
    <property type="entry name" value="TRAF domain-like"/>
    <property type="match status" value="1"/>
</dbReference>
<evidence type="ECO:0000256" key="2">
    <source>
        <dbReference type="ARBA" id="ARBA00010846"/>
    </source>
</evidence>
<reference evidence="4" key="1">
    <citation type="journal article" date="2012" name="Nat. Biotechnol.">
        <title>Reference genome sequence of the model plant Setaria.</title>
        <authorList>
            <person name="Bennetzen J.L."/>
            <person name="Schmutz J."/>
            <person name="Wang H."/>
            <person name="Percifield R."/>
            <person name="Hawkins J."/>
            <person name="Pontaroli A.C."/>
            <person name="Estep M."/>
            <person name="Feng L."/>
            <person name="Vaughn J.N."/>
            <person name="Grimwood J."/>
            <person name="Jenkins J."/>
            <person name="Barry K."/>
            <person name="Lindquist E."/>
            <person name="Hellsten U."/>
            <person name="Deshpande S."/>
            <person name="Wang X."/>
            <person name="Wu X."/>
            <person name="Mitros T."/>
            <person name="Triplett J."/>
            <person name="Yang X."/>
            <person name="Ye C.Y."/>
            <person name="Mauro-Herrera M."/>
            <person name="Wang L."/>
            <person name="Li P."/>
            <person name="Sharma M."/>
            <person name="Sharma R."/>
            <person name="Ronald P.C."/>
            <person name="Panaud O."/>
            <person name="Kellogg E.A."/>
            <person name="Brutnell T.P."/>
            <person name="Doust A.N."/>
            <person name="Tuskan G.A."/>
            <person name="Rokhsar D."/>
            <person name="Devos K.M."/>
        </authorList>
    </citation>
    <scope>NUCLEOTIDE SEQUENCE [LARGE SCALE GENOMIC DNA]</scope>
    <source>
        <strain evidence="4">Yugu1</strain>
    </source>
</reference>
<dbReference type="PANTHER" id="PTHR26379:SF504">
    <property type="entry name" value="OS08G0523800 PROTEIN"/>
    <property type="match status" value="1"/>
</dbReference>
<dbReference type="Pfam" id="PF00651">
    <property type="entry name" value="BTB"/>
    <property type="match status" value="1"/>
</dbReference>
<feature type="domain" description="BTB" evidence="3">
    <location>
        <begin position="227"/>
        <end position="294"/>
    </location>
</feature>
<dbReference type="InterPro" id="IPR002083">
    <property type="entry name" value="MATH/TRAF_dom"/>
</dbReference>
<comment type="pathway">
    <text evidence="1">Protein modification; protein ubiquitination.</text>
</comment>
<dbReference type="AlphaFoldDB" id="A0A368RP69"/>
<gene>
    <name evidence="4" type="ORF">SETIT_6G215700v2</name>
</gene>
<dbReference type="Gene3D" id="2.60.210.10">
    <property type="entry name" value="Apoptosis, Tumor Necrosis Factor Receptor Associated Protein 2, Chain A"/>
    <property type="match status" value="1"/>
</dbReference>
<dbReference type="EMBL" id="CM003533">
    <property type="protein sequence ID" value="RCV31908.1"/>
    <property type="molecule type" value="Genomic_DNA"/>
</dbReference>
<dbReference type="GO" id="GO:0016567">
    <property type="term" value="P:protein ubiquitination"/>
    <property type="evidence" value="ECO:0007669"/>
    <property type="project" value="InterPro"/>
</dbReference>
<name>A0A368RP69_SETIT</name>
<dbReference type="SMART" id="SM00225">
    <property type="entry name" value="BTB"/>
    <property type="match status" value="1"/>
</dbReference>
<dbReference type="SUPFAM" id="SSF54695">
    <property type="entry name" value="POZ domain"/>
    <property type="match status" value="1"/>
</dbReference>
<comment type="similarity">
    <text evidence="2">Belongs to the Tdpoz family.</text>
</comment>
<accession>A0A368RP69</accession>
<organism evidence="4">
    <name type="scientific">Setaria italica</name>
    <name type="common">Foxtail millet</name>
    <name type="synonym">Panicum italicum</name>
    <dbReference type="NCBI Taxonomy" id="4555"/>
    <lineage>
        <taxon>Eukaryota</taxon>
        <taxon>Viridiplantae</taxon>
        <taxon>Streptophyta</taxon>
        <taxon>Embryophyta</taxon>
        <taxon>Tracheophyta</taxon>
        <taxon>Spermatophyta</taxon>
        <taxon>Magnoliopsida</taxon>
        <taxon>Liliopsida</taxon>
        <taxon>Poales</taxon>
        <taxon>Poaceae</taxon>
        <taxon>PACMAD clade</taxon>
        <taxon>Panicoideae</taxon>
        <taxon>Panicodae</taxon>
        <taxon>Paniceae</taxon>
        <taxon>Cenchrinae</taxon>
        <taxon>Setaria</taxon>
    </lineage>
</organism>
<reference evidence="4" key="2">
    <citation type="submission" date="2015-07" db="EMBL/GenBank/DDBJ databases">
        <authorList>
            <person name="Noorani M."/>
        </authorList>
    </citation>
    <scope>NUCLEOTIDE SEQUENCE</scope>
    <source>
        <strain evidence="4">Yugu1</strain>
    </source>
</reference>
<sequence length="395" mass="43413">MRRTPTNPGGDSPFRFATYSGYAASVAGDKTYRVRQSRRRHGMTSVGADDATAAQTTMIDSASAVVEFDVNYEQAKHLDVGKAVHSDAIPAGGHMWRISYYPYQGNAEQLCITLKLLSKASSKSRCIFEVMMIDKDGIPALIAAKRTWRLEDCCVTCVWFQSATGTLSTDLVRKYMTDGQIKFLCTIKMLHDDSSVHSGLVRLPGIPAPPSDIAKHLGTLLDTADGSDVSFTVGGETFHAHRAILAARSPVFRAELLGSMAEATMTSIALHDIAPATFKAMLWFMYNDALPEDMELVGDSPVEMFEYLLAAADRYALDRLKILCAQKLWDNVSVDTVATTLACAEMYSCPELKNKCIDFFAEEKNFKKAVLTEGFARLVHQFPSIIAELRDSVGT</sequence>
<dbReference type="Gene3D" id="3.30.710.10">
    <property type="entry name" value="Potassium Channel Kv1.1, Chain A"/>
    <property type="match status" value="1"/>
</dbReference>
<dbReference type="InterPro" id="IPR000210">
    <property type="entry name" value="BTB/POZ_dom"/>
</dbReference>
<evidence type="ECO:0000313" key="4">
    <source>
        <dbReference type="EMBL" id="RCV31908.1"/>
    </source>
</evidence>
<dbReference type="InterPro" id="IPR008974">
    <property type="entry name" value="TRAF-like"/>
</dbReference>
<dbReference type="InterPro" id="IPR056423">
    <property type="entry name" value="BACK_BPM_SPOP"/>
</dbReference>
<dbReference type="CDD" id="cd00121">
    <property type="entry name" value="MATH"/>
    <property type="match status" value="1"/>
</dbReference>
<evidence type="ECO:0000256" key="1">
    <source>
        <dbReference type="ARBA" id="ARBA00004906"/>
    </source>
</evidence>
<protein>
    <recommendedName>
        <fullName evidence="3">BTB domain-containing protein</fullName>
    </recommendedName>
</protein>